<dbReference type="InterPro" id="IPR011335">
    <property type="entry name" value="Restrct_endonuc-II-like"/>
</dbReference>
<dbReference type="RefSeq" id="WP_122823790.1">
    <property type="nucleotide sequence ID" value="NZ_CP033325.1"/>
</dbReference>
<dbReference type="InterPro" id="IPR011604">
    <property type="entry name" value="PDDEXK-like_dom_sf"/>
</dbReference>
<evidence type="ECO:0000256" key="1">
    <source>
        <dbReference type="ARBA" id="ARBA00022763"/>
    </source>
</evidence>
<reference evidence="6" key="1">
    <citation type="journal article" date="2019" name="Int. J. Syst. Evol. Microbiol.">
        <title>The Global Catalogue of Microorganisms (GCM) 10K type strain sequencing project: providing services to taxonomists for standard genome sequencing and annotation.</title>
        <authorList>
            <consortium name="The Broad Institute Genomics Platform"/>
            <consortium name="The Broad Institute Genome Sequencing Center for Infectious Disease"/>
            <person name="Wu L."/>
            <person name="Ma J."/>
        </authorList>
    </citation>
    <scope>NUCLEOTIDE SEQUENCE [LARGE SCALE GENOMIC DNA]</scope>
    <source>
        <strain evidence="6">JCM 3369</strain>
    </source>
</reference>
<keyword evidence="1" id="KW-0227">DNA damage</keyword>
<keyword evidence="2" id="KW-0547">Nucleotide-binding</keyword>
<keyword evidence="5" id="KW-0269">Exonuclease</keyword>
<sequence>MPETDVPAAPYRAALSPSRVKDFVQCPLLFRLRAVDRLPEPPSPAAARGTLVHTVLERLFDLPAPARNPDAALGLLDPAWAEMREQNPDVPAMFATPEALAEWLEQARTLLGTYFRVENPQRLEPARRELSVEVELASGVLLRGFIDRVDVAGDGAVRIVDYKTGRSPKPQYSGDALFQLTFYGLMIWRLHGVIPRRLQLVYLGDERVLTMDPTEADLLATEARIEFLWEQISRAARTGEFRPRTSRLCDWCSFQALCPAFGGTPPEVPAEGLARLLGAARTESAAGPVLDDTVSVTAVAEESADAVADDAVTVGA</sequence>
<evidence type="ECO:0000256" key="2">
    <source>
        <dbReference type="ARBA" id="ARBA00022806"/>
    </source>
</evidence>
<gene>
    <name evidence="5" type="ORF">ACFO3F_08735</name>
</gene>
<dbReference type="SUPFAM" id="SSF52980">
    <property type="entry name" value="Restriction endonuclease-like"/>
    <property type="match status" value="1"/>
</dbReference>
<keyword evidence="5" id="KW-0378">Hydrolase</keyword>
<evidence type="ECO:0000313" key="6">
    <source>
        <dbReference type="Proteomes" id="UP001595955"/>
    </source>
</evidence>
<dbReference type="EMBL" id="JBHSGF010000005">
    <property type="protein sequence ID" value="MFC4555332.1"/>
    <property type="molecule type" value="Genomic_DNA"/>
</dbReference>
<keyword evidence="2" id="KW-0067">ATP-binding</keyword>
<dbReference type="Gene3D" id="3.90.320.10">
    <property type="match status" value="1"/>
</dbReference>
<dbReference type="GO" id="GO:0004527">
    <property type="term" value="F:exonuclease activity"/>
    <property type="evidence" value="ECO:0007669"/>
    <property type="project" value="UniProtKB-KW"/>
</dbReference>
<evidence type="ECO:0000313" key="5">
    <source>
        <dbReference type="EMBL" id="MFC4555332.1"/>
    </source>
</evidence>
<dbReference type="Pfam" id="PF12705">
    <property type="entry name" value="PDDEXK_1"/>
    <property type="match status" value="1"/>
</dbReference>
<keyword evidence="2" id="KW-0347">Helicase</keyword>
<feature type="domain" description="PD-(D/E)XK endonuclease-like" evidence="4">
    <location>
        <begin position="15"/>
        <end position="259"/>
    </location>
</feature>
<protein>
    <submittedName>
        <fullName evidence="5">RecB family exonuclease</fullName>
    </submittedName>
</protein>
<organism evidence="5 6">
    <name type="scientific">Georgenia faecalis</name>
    <dbReference type="NCBI Taxonomy" id="2483799"/>
    <lineage>
        <taxon>Bacteria</taxon>
        <taxon>Bacillati</taxon>
        <taxon>Actinomycetota</taxon>
        <taxon>Actinomycetes</taxon>
        <taxon>Micrococcales</taxon>
        <taxon>Bogoriellaceae</taxon>
        <taxon>Georgenia</taxon>
    </lineage>
</organism>
<dbReference type="Proteomes" id="UP001595955">
    <property type="component" value="Unassembled WGS sequence"/>
</dbReference>
<accession>A0ABV9D989</accession>
<evidence type="ECO:0000259" key="4">
    <source>
        <dbReference type="Pfam" id="PF12705"/>
    </source>
</evidence>
<keyword evidence="3" id="KW-0234">DNA repair</keyword>
<proteinExistence type="predicted"/>
<keyword evidence="6" id="KW-1185">Reference proteome</keyword>
<comment type="caution">
    <text evidence="5">The sequence shown here is derived from an EMBL/GenBank/DDBJ whole genome shotgun (WGS) entry which is preliminary data.</text>
</comment>
<dbReference type="InterPro" id="IPR038726">
    <property type="entry name" value="PDDEXK_AddAB-type"/>
</dbReference>
<evidence type="ECO:0000256" key="3">
    <source>
        <dbReference type="ARBA" id="ARBA00023204"/>
    </source>
</evidence>
<name>A0ABV9D989_9MICO</name>
<keyword evidence="5" id="KW-0540">Nuclease</keyword>